<keyword evidence="2" id="KW-1185">Reference proteome</keyword>
<accession>A0A811QI75</accession>
<protein>
    <submittedName>
        <fullName evidence="1">Uncharacterized protein</fullName>
    </submittedName>
</protein>
<comment type="caution">
    <text evidence="1">The sequence shown here is derived from an EMBL/GenBank/DDBJ whole genome shotgun (WGS) entry which is preliminary data.</text>
</comment>
<proteinExistence type="predicted"/>
<gene>
    <name evidence="1" type="ORF">NCGR_LOCUS42176</name>
</gene>
<sequence length="137" mass="14983">MRRASPYSYAVFERLVQEHFPFRRRLFQLHALLLTSGVLLLDLDPDAPPSAAFPYNCLADAHSSSVPAAKNLIAPLRLFSRHAACGKGASNRHSFSPPQVRLRLRLLKAAQALHAQGLRCGLAADRFVACSLVSAHG</sequence>
<dbReference type="Proteomes" id="UP000604825">
    <property type="component" value="Unassembled WGS sequence"/>
</dbReference>
<evidence type="ECO:0000313" key="2">
    <source>
        <dbReference type="Proteomes" id="UP000604825"/>
    </source>
</evidence>
<dbReference type="EMBL" id="CAJGYO010000010">
    <property type="protein sequence ID" value="CAD6258709.1"/>
    <property type="molecule type" value="Genomic_DNA"/>
</dbReference>
<evidence type="ECO:0000313" key="1">
    <source>
        <dbReference type="EMBL" id="CAD6258709.1"/>
    </source>
</evidence>
<reference evidence="1" key="1">
    <citation type="submission" date="2020-10" db="EMBL/GenBank/DDBJ databases">
        <authorList>
            <person name="Han B."/>
            <person name="Lu T."/>
            <person name="Zhao Q."/>
            <person name="Huang X."/>
            <person name="Zhao Y."/>
        </authorList>
    </citation>
    <scope>NUCLEOTIDE SEQUENCE</scope>
</reference>
<organism evidence="1 2">
    <name type="scientific">Miscanthus lutarioriparius</name>
    <dbReference type="NCBI Taxonomy" id="422564"/>
    <lineage>
        <taxon>Eukaryota</taxon>
        <taxon>Viridiplantae</taxon>
        <taxon>Streptophyta</taxon>
        <taxon>Embryophyta</taxon>
        <taxon>Tracheophyta</taxon>
        <taxon>Spermatophyta</taxon>
        <taxon>Magnoliopsida</taxon>
        <taxon>Liliopsida</taxon>
        <taxon>Poales</taxon>
        <taxon>Poaceae</taxon>
        <taxon>PACMAD clade</taxon>
        <taxon>Panicoideae</taxon>
        <taxon>Andropogonodae</taxon>
        <taxon>Andropogoneae</taxon>
        <taxon>Saccharinae</taxon>
        <taxon>Miscanthus</taxon>
    </lineage>
</organism>
<name>A0A811QI75_9POAL</name>
<dbReference type="AlphaFoldDB" id="A0A811QI75"/>